<dbReference type="Gene3D" id="2.30.30.40">
    <property type="entry name" value="SH3 Domains"/>
    <property type="match status" value="1"/>
</dbReference>
<dbReference type="PROSITE" id="PS50851">
    <property type="entry name" value="CHEW"/>
    <property type="match status" value="1"/>
</dbReference>
<dbReference type="GO" id="GO:0005829">
    <property type="term" value="C:cytosol"/>
    <property type="evidence" value="ECO:0007669"/>
    <property type="project" value="TreeGrafter"/>
</dbReference>
<dbReference type="GO" id="GO:0006935">
    <property type="term" value="P:chemotaxis"/>
    <property type="evidence" value="ECO:0007669"/>
    <property type="project" value="InterPro"/>
</dbReference>
<dbReference type="PANTHER" id="PTHR22617:SF43">
    <property type="entry name" value="PROTEIN PILI"/>
    <property type="match status" value="1"/>
</dbReference>
<dbReference type="SUPFAM" id="SSF50341">
    <property type="entry name" value="CheW-like"/>
    <property type="match status" value="1"/>
</dbReference>
<reference evidence="3" key="1">
    <citation type="submission" date="2016-11" db="EMBL/GenBank/DDBJ databases">
        <authorList>
            <person name="Varghese N."/>
            <person name="Submissions S."/>
        </authorList>
    </citation>
    <scope>NUCLEOTIDE SEQUENCE [LARGE SCALE GENOMIC DNA]</scope>
    <source>
        <strain evidence="3">DSM 9756</strain>
    </source>
</reference>
<dbReference type="PANTHER" id="PTHR22617">
    <property type="entry name" value="CHEMOTAXIS SENSOR HISTIDINE KINASE-RELATED"/>
    <property type="match status" value="1"/>
</dbReference>
<gene>
    <name evidence="2" type="ORF">SAMN02745206_03212</name>
</gene>
<dbReference type="Pfam" id="PF01584">
    <property type="entry name" value="CheW"/>
    <property type="match status" value="1"/>
</dbReference>
<dbReference type="Gene3D" id="2.40.50.180">
    <property type="entry name" value="CheA-289, Domain 4"/>
    <property type="match status" value="1"/>
</dbReference>
<dbReference type="STRING" id="1121391.SAMN02745206_03212"/>
<evidence type="ECO:0000313" key="2">
    <source>
        <dbReference type="EMBL" id="SHG07555.1"/>
    </source>
</evidence>
<dbReference type="InterPro" id="IPR039315">
    <property type="entry name" value="CheW"/>
</dbReference>
<feature type="domain" description="CheW-like" evidence="1">
    <location>
        <begin position="3"/>
        <end position="142"/>
    </location>
</feature>
<proteinExistence type="predicted"/>
<protein>
    <submittedName>
        <fullName evidence="2">Purine-binding chemotaxis protein CheW</fullName>
    </submittedName>
</protein>
<dbReference type="GO" id="GO:0007165">
    <property type="term" value="P:signal transduction"/>
    <property type="evidence" value="ECO:0007669"/>
    <property type="project" value="InterPro"/>
</dbReference>
<accession>A0A1M5GVD6</accession>
<keyword evidence="3" id="KW-1185">Reference proteome</keyword>
<evidence type="ECO:0000259" key="1">
    <source>
        <dbReference type="PROSITE" id="PS50851"/>
    </source>
</evidence>
<organism evidence="2 3">
    <name type="scientific">Desulfacinum infernum DSM 9756</name>
    <dbReference type="NCBI Taxonomy" id="1121391"/>
    <lineage>
        <taxon>Bacteria</taxon>
        <taxon>Pseudomonadati</taxon>
        <taxon>Thermodesulfobacteriota</taxon>
        <taxon>Syntrophobacteria</taxon>
        <taxon>Syntrophobacterales</taxon>
        <taxon>Syntrophobacteraceae</taxon>
        <taxon>Desulfacinum</taxon>
    </lineage>
</organism>
<sequence length="153" mass="16229">MVPKSYILFRIGERLCAADLQSTERLLRAAAPTPLPESPAHLLGVLNLEGTLIPVVDLREYVGCVARELNPDDRFLILESGGKRTALVVEEVLGVQEISMENGEWGASPSETARKVVEGVGKFDGEPVLILDAQAVASLPGGPDRNPGQGGSS</sequence>
<dbReference type="AlphaFoldDB" id="A0A1M5GVD6"/>
<name>A0A1M5GVD6_9BACT</name>
<dbReference type="InterPro" id="IPR036061">
    <property type="entry name" value="CheW-like_dom_sf"/>
</dbReference>
<dbReference type="SMART" id="SM00260">
    <property type="entry name" value="CheW"/>
    <property type="match status" value="1"/>
</dbReference>
<dbReference type="InterPro" id="IPR002545">
    <property type="entry name" value="CheW-lke_dom"/>
</dbReference>
<evidence type="ECO:0000313" key="3">
    <source>
        <dbReference type="Proteomes" id="UP000184076"/>
    </source>
</evidence>
<dbReference type="Proteomes" id="UP000184076">
    <property type="component" value="Unassembled WGS sequence"/>
</dbReference>
<dbReference type="EMBL" id="FQVB01000040">
    <property type="protein sequence ID" value="SHG07555.1"/>
    <property type="molecule type" value="Genomic_DNA"/>
</dbReference>